<evidence type="ECO:0000313" key="1">
    <source>
        <dbReference type="EMBL" id="CAK0817918.1"/>
    </source>
</evidence>
<evidence type="ECO:0000313" key="2">
    <source>
        <dbReference type="Proteomes" id="UP001189429"/>
    </source>
</evidence>
<accession>A0ABN9RFU6</accession>
<proteinExistence type="predicted"/>
<keyword evidence="2" id="KW-1185">Reference proteome</keyword>
<evidence type="ECO:0008006" key="3">
    <source>
        <dbReference type="Google" id="ProtNLM"/>
    </source>
</evidence>
<reference evidence="1" key="1">
    <citation type="submission" date="2023-10" db="EMBL/GenBank/DDBJ databases">
        <authorList>
            <person name="Chen Y."/>
            <person name="Shah S."/>
            <person name="Dougan E. K."/>
            <person name="Thang M."/>
            <person name="Chan C."/>
        </authorList>
    </citation>
    <scope>NUCLEOTIDE SEQUENCE [LARGE SCALE GENOMIC DNA]</scope>
</reference>
<name>A0ABN9RFU6_9DINO</name>
<gene>
    <name evidence="1" type="ORF">PCOR1329_LOCUS20359</name>
</gene>
<sequence length="421" mass="48420">MLEDDREQALERCEPNEYPNVPRWEELNLFVKPSGLKPPRDKVAPLDFCKWCDADPAFVKDFPYAYKHGLAIAVMIHSANDSVVDSFVRFHWLTGWNHIFMYFTDPKDQCIGHAKALEKFASAEEQKGIGLSVIKMDDEWWDQVRSKSRYYQRREEDQVYEDVCKHADGHGDVESRRLIVADMAIQEAHKMEMDWFVSLDIEECVYVPKALGNSARCYFGSKGHTVELVRLWNHEAVPERQDLHDWFRDSTLFQVSRFHCQGFKPPREYDEILRRREGGEVEPTTLTSETRWRHDVMVKICECRQSVTEHLNLELPALFANGEQTLEFPGQAAYASDAEGHEKQRPKETLYGFQAYTHGKCAVRIMSTHFPPPVPWPGHTFLKDNGSLIRETFQANGDGAAVILHYPNPSALPIGGESTTG</sequence>
<comment type="caution">
    <text evidence="1">The sequence shown here is derived from an EMBL/GenBank/DDBJ whole genome shotgun (WGS) entry which is preliminary data.</text>
</comment>
<dbReference type="EMBL" id="CAUYUJ010006599">
    <property type="protein sequence ID" value="CAK0817918.1"/>
    <property type="molecule type" value="Genomic_DNA"/>
</dbReference>
<protein>
    <recommendedName>
        <fullName evidence="3">Glycosyltransferase family 92 protein</fullName>
    </recommendedName>
</protein>
<dbReference type="Proteomes" id="UP001189429">
    <property type="component" value="Unassembled WGS sequence"/>
</dbReference>
<organism evidence="1 2">
    <name type="scientific">Prorocentrum cordatum</name>
    <dbReference type="NCBI Taxonomy" id="2364126"/>
    <lineage>
        <taxon>Eukaryota</taxon>
        <taxon>Sar</taxon>
        <taxon>Alveolata</taxon>
        <taxon>Dinophyceae</taxon>
        <taxon>Prorocentrales</taxon>
        <taxon>Prorocentraceae</taxon>
        <taxon>Prorocentrum</taxon>
    </lineage>
</organism>